<evidence type="ECO:0000259" key="4">
    <source>
        <dbReference type="PROSITE" id="PS50835"/>
    </source>
</evidence>
<name>A0A8C8VHW4_9SAUR</name>
<proteinExistence type="predicted"/>
<dbReference type="InterPro" id="IPR013783">
    <property type="entry name" value="Ig-like_fold"/>
</dbReference>
<organism evidence="5 6">
    <name type="scientific">Pelusios castaneus</name>
    <name type="common">West African mud turtle</name>
    <dbReference type="NCBI Taxonomy" id="367368"/>
    <lineage>
        <taxon>Eukaryota</taxon>
        <taxon>Metazoa</taxon>
        <taxon>Chordata</taxon>
        <taxon>Craniata</taxon>
        <taxon>Vertebrata</taxon>
        <taxon>Euteleostomi</taxon>
        <taxon>Archelosauria</taxon>
        <taxon>Testudinata</taxon>
        <taxon>Testudines</taxon>
        <taxon>Pleurodira</taxon>
        <taxon>Pelomedusidae</taxon>
        <taxon>Pelusios</taxon>
    </lineage>
</organism>
<protein>
    <recommendedName>
        <fullName evidence="4">Ig-like domain-containing protein</fullName>
    </recommendedName>
</protein>
<keyword evidence="3" id="KW-1280">Immunoglobulin</keyword>
<reference evidence="5" key="1">
    <citation type="submission" date="2025-08" db="UniProtKB">
        <authorList>
            <consortium name="Ensembl"/>
        </authorList>
    </citation>
    <scope>IDENTIFICATION</scope>
</reference>
<dbReference type="Ensembl" id="ENSPCET00000009127.1">
    <property type="protein sequence ID" value="ENSPCEP00000008815.1"/>
    <property type="gene ID" value="ENSPCEG00000007081.1"/>
</dbReference>
<evidence type="ECO:0000256" key="3">
    <source>
        <dbReference type="ARBA" id="ARBA00043265"/>
    </source>
</evidence>
<dbReference type="InterPro" id="IPR007110">
    <property type="entry name" value="Ig-like_dom"/>
</dbReference>
<evidence type="ECO:0000256" key="2">
    <source>
        <dbReference type="ARBA" id="ARBA00023130"/>
    </source>
</evidence>
<evidence type="ECO:0000313" key="6">
    <source>
        <dbReference type="Proteomes" id="UP000694393"/>
    </source>
</evidence>
<dbReference type="Gene3D" id="2.60.40.10">
    <property type="entry name" value="Immunoglobulins"/>
    <property type="match status" value="1"/>
</dbReference>
<dbReference type="InterPro" id="IPR050199">
    <property type="entry name" value="IgHV"/>
</dbReference>
<dbReference type="GO" id="GO:0019814">
    <property type="term" value="C:immunoglobulin complex"/>
    <property type="evidence" value="ECO:0007669"/>
    <property type="project" value="UniProtKB-KW"/>
</dbReference>
<evidence type="ECO:0000256" key="1">
    <source>
        <dbReference type="ARBA" id="ARBA00022859"/>
    </source>
</evidence>
<dbReference type="PROSITE" id="PS50835">
    <property type="entry name" value="IG_LIKE"/>
    <property type="match status" value="1"/>
</dbReference>
<reference evidence="5" key="2">
    <citation type="submission" date="2025-09" db="UniProtKB">
        <authorList>
            <consortium name="Ensembl"/>
        </authorList>
    </citation>
    <scope>IDENTIFICATION</scope>
</reference>
<dbReference type="GO" id="GO:0002250">
    <property type="term" value="P:adaptive immune response"/>
    <property type="evidence" value="ECO:0007669"/>
    <property type="project" value="UniProtKB-KW"/>
</dbReference>
<dbReference type="AlphaFoldDB" id="A0A8C8VHW4"/>
<evidence type="ECO:0000313" key="5">
    <source>
        <dbReference type="Ensembl" id="ENSPCEP00000008815.1"/>
    </source>
</evidence>
<feature type="domain" description="Ig-like" evidence="4">
    <location>
        <begin position="1"/>
        <end position="83"/>
    </location>
</feature>
<dbReference type="GO" id="GO:0005576">
    <property type="term" value="C:extracellular region"/>
    <property type="evidence" value="ECO:0007669"/>
    <property type="project" value="UniProtKB-ARBA"/>
</dbReference>
<keyword evidence="6" id="KW-1185">Reference proteome</keyword>
<dbReference type="SUPFAM" id="SSF48726">
    <property type="entry name" value="Immunoglobulin"/>
    <property type="match status" value="1"/>
</dbReference>
<sequence>MVKAGKTLAQTCAVLGDSSNIISSDCSYWSWIRQTPGKGLEWMGRITKEGSTNYATFLQSRITITFSLQLASLTAADTATYYCVRLLGPFTLMSPLEDGQDAEQKDS</sequence>
<dbReference type="Proteomes" id="UP000694393">
    <property type="component" value="Unplaced"/>
</dbReference>
<dbReference type="SMART" id="SM00406">
    <property type="entry name" value="IGv"/>
    <property type="match status" value="1"/>
</dbReference>
<dbReference type="PANTHER" id="PTHR23266">
    <property type="entry name" value="IMMUNOGLOBULIN HEAVY CHAIN"/>
    <property type="match status" value="1"/>
</dbReference>
<keyword evidence="2" id="KW-1064">Adaptive immunity</keyword>
<keyword evidence="1" id="KW-0391">Immunity</keyword>
<dbReference type="InterPro" id="IPR036179">
    <property type="entry name" value="Ig-like_dom_sf"/>
</dbReference>
<dbReference type="InterPro" id="IPR013106">
    <property type="entry name" value="Ig_V-set"/>
</dbReference>
<accession>A0A8C8VHW4</accession>